<keyword evidence="3" id="KW-1185">Reference proteome</keyword>
<evidence type="ECO:0000313" key="2">
    <source>
        <dbReference type="EMBL" id="TDD29761.1"/>
    </source>
</evidence>
<dbReference type="Proteomes" id="UP000295172">
    <property type="component" value="Unassembled WGS sequence"/>
</dbReference>
<sequence>MTQDHLAATGEELARRYVDTFNARDMDAWVALFAEDGVIYDPFFPEPSKGRGAIENVQKSVLRAFPDMQWRQLRPAIAVGDRVAVELGVSGVNAGPLEMPGGELPATAQAISFESGTFWRLAPDGLIIEERSYFDATGVAARLGMVP</sequence>
<feature type="domain" description="SnoaL-like" evidence="1">
    <location>
        <begin position="14"/>
        <end position="129"/>
    </location>
</feature>
<dbReference type="InterPro" id="IPR037401">
    <property type="entry name" value="SnoaL-like"/>
</dbReference>
<dbReference type="EMBL" id="SMKR01000008">
    <property type="protein sequence ID" value="TDD29761.1"/>
    <property type="molecule type" value="Genomic_DNA"/>
</dbReference>
<comment type="caution">
    <text evidence="2">The sequence shown here is derived from an EMBL/GenBank/DDBJ whole genome shotgun (WGS) entry which is preliminary data.</text>
</comment>
<accession>A0A4R4XFR6</accession>
<name>A0A4R4XFR6_9ACTN</name>
<dbReference type="GO" id="GO:0030638">
    <property type="term" value="P:polyketide metabolic process"/>
    <property type="evidence" value="ECO:0007669"/>
    <property type="project" value="InterPro"/>
</dbReference>
<dbReference type="InterPro" id="IPR032710">
    <property type="entry name" value="NTF2-like_dom_sf"/>
</dbReference>
<evidence type="ECO:0000259" key="1">
    <source>
        <dbReference type="Pfam" id="PF12680"/>
    </source>
</evidence>
<dbReference type="AlphaFoldDB" id="A0A4R4XFR6"/>
<dbReference type="RefSeq" id="WP_132315988.1">
    <property type="nucleotide sequence ID" value="NZ_SMKR01000008.1"/>
</dbReference>
<protein>
    <recommendedName>
        <fullName evidence="1">SnoaL-like domain-containing protein</fullName>
    </recommendedName>
</protein>
<dbReference type="OrthoDB" id="5732163at2"/>
<dbReference type="InterPro" id="IPR009959">
    <property type="entry name" value="Cyclase_SnoaL-like"/>
</dbReference>
<dbReference type="Pfam" id="PF12680">
    <property type="entry name" value="SnoaL_2"/>
    <property type="match status" value="1"/>
</dbReference>
<organism evidence="2 3">
    <name type="scientific">Kribbella turkmenica</name>
    <dbReference type="NCBI Taxonomy" id="2530375"/>
    <lineage>
        <taxon>Bacteria</taxon>
        <taxon>Bacillati</taxon>
        <taxon>Actinomycetota</taxon>
        <taxon>Actinomycetes</taxon>
        <taxon>Propionibacteriales</taxon>
        <taxon>Kribbellaceae</taxon>
        <taxon>Kribbella</taxon>
    </lineage>
</organism>
<reference evidence="2 3" key="1">
    <citation type="submission" date="2019-02" db="EMBL/GenBank/DDBJ databases">
        <title>Draft genome sequences of novel Actinobacteria.</title>
        <authorList>
            <person name="Sahin N."/>
            <person name="Ay H."/>
            <person name="Saygin H."/>
        </authorList>
    </citation>
    <scope>NUCLEOTIDE SEQUENCE [LARGE SCALE GENOMIC DNA]</scope>
    <source>
        <strain evidence="2 3">16K104</strain>
    </source>
</reference>
<dbReference type="PANTHER" id="PTHR38436:SF1">
    <property type="entry name" value="ESTER CYCLASE"/>
    <property type="match status" value="1"/>
</dbReference>
<evidence type="ECO:0000313" key="3">
    <source>
        <dbReference type="Proteomes" id="UP000295172"/>
    </source>
</evidence>
<proteinExistence type="predicted"/>
<dbReference type="Gene3D" id="3.10.450.50">
    <property type="match status" value="1"/>
</dbReference>
<gene>
    <name evidence="2" type="ORF">E1218_03065</name>
</gene>
<dbReference type="PANTHER" id="PTHR38436">
    <property type="entry name" value="POLYKETIDE CYCLASE SNOAL-LIKE DOMAIN"/>
    <property type="match status" value="1"/>
</dbReference>
<dbReference type="SUPFAM" id="SSF54427">
    <property type="entry name" value="NTF2-like"/>
    <property type="match status" value="1"/>
</dbReference>